<evidence type="ECO:0000256" key="1">
    <source>
        <dbReference type="SAM" id="Phobius"/>
    </source>
</evidence>
<sequence length="96" mass="10749">MSAVTSQFISGLITMGFLVAGLFFLRFWTRTRDFLFAAFAAAFWLLALNQALAAMIDVAREERSWIYLLRVAAFALIIVAVVWKNKGPSKLTGRSD</sequence>
<dbReference type="Proteomes" id="UP001593940">
    <property type="component" value="Unassembled WGS sequence"/>
</dbReference>
<evidence type="ECO:0000313" key="2">
    <source>
        <dbReference type="EMBL" id="MFC1456040.1"/>
    </source>
</evidence>
<evidence type="ECO:0000313" key="3">
    <source>
        <dbReference type="Proteomes" id="UP001593940"/>
    </source>
</evidence>
<dbReference type="EMBL" id="JBHOMY010000011">
    <property type="protein sequence ID" value="MFC1456040.1"/>
    <property type="molecule type" value="Genomic_DNA"/>
</dbReference>
<organism evidence="2 3">
    <name type="scientific">Microvirga arabica</name>
    <dbReference type="NCBI Taxonomy" id="1128671"/>
    <lineage>
        <taxon>Bacteria</taxon>
        <taxon>Pseudomonadati</taxon>
        <taxon>Pseudomonadota</taxon>
        <taxon>Alphaproteobacteria</taxon>
        <taxon>Hyphomicrobiales</taxon>
        <taxon>Methylobacteriaceae</taxon>
        <taxon>Microvirga</taxon>
    </lineage>
</organism>
<keyword evidence="1" id="KW-0812">Transmembrane</keyword>
<keyword evidence="3" id="KW-1185">Reference proteome</keyword>
<feature type="transmembrane region" description="Helical" evidence="1">
    <location>
        <begin position="34"/>
        <end position="53"/>
    </location>
</feature>
<protein>
    <submittedName>
        <fullName evidence="2">DUF5985 family protein</fullName>
    </submittedName>
</protein>
<name>A0ABV6Y4S7_9HYPH</name>
<keyword evidence="1" id="KW-1133">Transmembrane helix</keyword>
<gene>
    <name evidence="2" type="ORF">ACETIH_04725</name>
</gene>
<dbReference type="InterPro" id="IPR046027">
    <property type="entry name" value="DUF5985"/>
</dbReference>
<comment type="caution">
    <text evidence="2">The sequence shown here is derived from an EMBL/GenBank/DDBJ whole genome shotgun (WGS) entry which is preliminary data.</text>
</comment>
<dbReference type="Pfam" id="PF19447">
    <property type="entry name" value="DUF5985"/>
    <property type="match status" value="1"/>
</dbReference>
<accession>A0ABV6Y4S7</accession>
<feature type="transmembrane region" description="Helical" evidence="1">
    <location>
        <begin position="6"/>
        <end position="27"/>
    </location>
</feature>
<dbReference type="RefSeq" id="WP_377028973.1">
    <property type="nucleotide sequence ID" value="NZ_JBHOMY010000011.1"/>
</dbReference>
<reference evidence="2 3" key="1">
    <citation type="submission" date="2024-09" db="EMBL/GenBank/DDBJ databases">
        <title>Nodulacao em especies de Leguminosae Basais da Amazonia e Caracterizacao dos Rizobios e Bacterias Associadas aos Nodulos.</title>
        <authorList>
            <person name="Jambeiro I.C.A."/>
            <person name="Lopes I.S."/>
            <person name="Aguiar E.R.G.R."/>
            <person name="Santos A.F.J."/>
            <person name="Dos Santos J.M.F."/>
            <person name="Gross E."/>
        </authorList>
    </citation>
    <scope>NUCLEOTIDE SEQUENCE [LARGE SCALE GENOMIC DNA]</scope>
    <source>
        <strain evidence="2 3">BRUESC1165</strain>
    </source>
</reference>
<proteinExistence type="predicted"/>
<keyword evidence="1" id="KW-0472">Membrane</keyword>
<feature type="transmembrane region" description="Helical" evidence="1">
    <location>
        <begin position="65"/>
        <end position="83"/>
    </location>
</feature>